<evidence type="ECO:0000313" key="4">
    <source>
        <dbReference type="Proteomes" id="UP000054007"/>
    </source>
</evidence>
<dbReference type="GO" id="GO:0016287">
    <property type="term" value="F:glycerone-phosphate O-acyltransferase activity"/>
    <property type="evidence" value="ECO:0007669"/>
    <property type="project" value="TreeGrafter"/>
</dbReference>
<keyword evidence="3" id="KW-0808">Transferase</keyword>
<feature type="transmembrane region" description="Helical" evidence="1">
    <location>
        <begin position="408"/>
        <end position="427"/>
    </location>
</feature>
<evidence type="ECO:0000259" key="2">
    <source>
        <dbReference type="SMART" id="SM00563"/>
    </source>
</evidence>
<keyword evidence="3" id="KW-0012">Acyltransferase</keyword>
<dbReference type="EMBL" id="KN880502">
    <property type="protein sequence ID" value="KIY68481.1"/>
    <property type="molecule type" value="Genomic_DNA"/>
</dbReference>
<protein>
    <submittedName>
        <fullName evidence="3">Glycerol-3-phosphate-acyltransferase</fullName>
    </submittedName>
</protein>
<dbReference type="STRING" id="1314674.A0A0D7BFT8"/>
<organism evidence="3 4">
    <name type="scientific">Cylindrobasidium torrendii FP15055 ss-10</name>
    <dbReference type="NCBI Taxonomy" id="1314674"/>
    <lineage>
        <taxon>Eukaryota</taxon>
        <taxon>Fungi</taxon>
        <taxon>Dikarya</taxon>
        <taxon>Basidiomycota</taxon>
        <taxon>Agaricomycotina</taxon>
        <taxon>Agaricomycetes</taxon>
        <taxon>Agaricomycetidae</taxon>
        <taxon>Agaricales</taxon>
        <taxon>Marasmiineae</taxon>
        <taxon>Physalacriaceae</taxon>
        <taxon>Cylindrobasidium</taxon>
    </lineage>
</organism>
<keyword evidence="1" id="KW-0812">Transmembrane</keyword>
<dbReference type="GO" id="GO:0008654">
    <property type="term" value="P:phospholipid biosynthetic process"/>
    <property type="evidence" value="ECO:0007669"/>
    <property type="project" value="TreeGrafter"/>
</dbReference>
<dbReference type="Pfam" id="PF01553">
    <property type="entry name" value="Acyltransferase"/>
    <property type="match status" value="1"/>
</dbReference>
<dbReference type="AlphaFoldDB" id="A0A0D7BFT8"/>
<dbReference type="CDD" id="cd07992">
    <property type="entry name" value="LPLAT_AAK14816-like"/>
    <property type="match status" value="1"/>
</dbReference>
<keyword evidence="4" id="KW-1185">Reference proteome</keyword>
<dbReference type="OrthoDB" id="1044435at2759"/>
<gene>
    <name evidence="3" type="ORF">CYLTODRAFT_395360</name>
</gene>
<reference evidence="3 4" key="1">
    <citation type="journal article" date="2015" name="Fungal Genet. Biol.">
        <title>Evolution of novel wood decay mechanisms in Agaricales revealed by the genome sequences of Fistulina hepatica and Cylindrobasidium torrendii.</title>
        <authorList>
            <person name="Floudas D."/>
            <person name="Held B.W."/>
            <person name="Riley R."/>
            <person name="Nagy L.G."/>
            <person name="Koehler G."/>
            <person name="Ransdell A.S."/>
            <person name="Younus H."/>
            <person name="Chow J."/>
            <person name="Chiniquy J."/>
            <person name="Lipzen A."/>
            <person name="Tritt A."/>
            <person name="Sun H."/>
            <person name="Haridas S."/>
            <person name="LaButti K."/>
            <person name="Ohm R.A."/>
            <person name="Kues U."/>
            <person name="Blanchette R.A."/>
            <person name="Grigoriev I.V."/>
            <person name="Minto R.E."/>
            <person name="Hibbett D.S."/>
        </authorList>
    </citation>
    <scope>NUCLEOTIDE SEQUENCE [LARGE SCALE GENOMIC DNA]</scope>
    <source>
        <strain evidence="3 4">FP15055 ss-10</strain>
    </source>
</reference>
<evidence type="ECO:0000313" key="3">
    <source>
        <dbReference type="EMBL" id="KIY68481.1"/>
    </source>
</evidence>
<keyword evidence="1" id="KW-0472">Membrane</keyword>
<feature type="transmembrane region" description="Helical" evidence="1">
    <location>
        <begin position="380"/>
        <end position="402"/>
    </location>
</feature>
<proteinExistence type="predicted"/>
<dbReference type="Proteomes" id="UP000054007">
    <property type="component" value="Unassembled WGS sequence"/>
</dbReference>
<feature type="transmembrane region" description="Helical" evidence="1">
    <location>
        <begin position="341"/>
        <end position="359"/>
    </location>
</feature>
<dbReference type="SUPFAM" id="SSF69593">
    <property type="entry name" value="Glycerol-3-phosphate (1)-acyltransferase"/>
    <property type="match status" value="1"/>
</dbReference>
<evidence type="ECO:0000256" key="1">
    <source>
        <dbReference type="SAM" id="Phobius"/>
    </source>
</evidence>
<dbReference type="PANTHER" id="PTHR31605">
    <property type="entry name" value="GLYCEROL-3-PHOSPHATE O-ACYLTRANSFERASE 1"/>
    <property type="match status" value="1"/>
</dbReference>
<dbReference type="SMART" id="SM00563">
    <property type="entry name" value="PlsC"/>
    <property type="match status" value="1"/>
</dbReference>
<feature type="domain" description="Phospholipid/glycerol acyltransferase" evidence="2">
    <location>
        <begin position="48"/>
        <end position="178"/>
    </location>
</feature>
<name>A0A0D7BFT8_9AGAR</name>
<dbReference type="InterPro" id="IPR002123">
    <property type="entry name" value="Plipid/glycerol_acylTrfase"/>
</dbReference>
<keyword evidence="1" id="KW-1133">Transmembrane helix</keyword>
<sequence length="619" mass="69837">MAKKAVAEETDYFVLHRIIRYVAKLSSEAFFSEIRVIGAENVPKVGPIILAATHHNMMLDPAVLSTAFPHDRILHYWSKASLYANPIMRYILLSTGNIPVDRKAKDRLTLFDGTFTALSQGGAVALFPEGTSYTEPRIMQVKDGVSWALLEFSNWLEKHPEKDPGRPVYVIPTAMVYTNKSKYRSSVVVEFGRPISSEEYMAQFRAPDEGATRATAKVVTGVIKTQLEEMTVNAPDWDTLYAARMARDLLWEQDGSIPLEEFVHISQTIVDLFCNDDATTNMVATRRALTEYYSLLQSTNLTNSLLTSLPLPRTLDPRVPTPIPSRLYTLLLLFRDSLSSVARLPFFLFPVVVHMPVYIMGRLGARLVDNEEETLAQNKVVFGLLTIAMVYPASFFFLWALFWYTRTGAVAAFAFLALFATYHNRMINDNYEHAKRLVATWRILIGVWAPKRMDLSLNALAQYTTPVLPKENPWIERPKKEEEASTPVQDLPKLLPDDPNLLVNEPPAKLRRKRRPQTRRIMRHLLRARVEAVKAVASLFDQLERSGSAKRLRSSAHLARRFGWMDGAQGMRSAAEVIQYLIVRGAKIPAIRSSADDADWVALSSDGEGTSTAYESSTY</sequence>
<accession>A0A0D7BFT8</accession>
<dbReference type="PANTHER" id="PTHR31605:SF0">
    <property type="entry name" value="GLYCEROL-3-PHOSPHATE O-ACYLTRANSFERASE 1"/>
    <property type="match status" value="1"/>
</dbReference>
<dbReference type="GO" id="GO:0004366">
    <property type="term" value="F:glycerol-3-phosphate O-acyltransferase activity"/>
    <property type="evidence" value="ECO:0007669"/>
    <property type="project" value="TreeGrafter"/>
</dbReference>
<dbReference type="InterPro" id="IPR052744">
    <property type="entry name" value="GPAT/DAPAT"/>
</dbReference>